<evidence type="ECO:0000259" key="1">
    <source>
        <dbReference type="SMART" id="SM00829"/>
    </source>
</evidence>
<dbReference type="InterPro" id="IPR020843">
    <property type="entry name" value="ER"/>
</dbReference>
<dbReference type="AlphaFoldDB" id="A0A177CTD2"/>
<accession>A0A177CTD2</accession>
<dbReference type="InterPro" id="IPR011032">
    <property type="entry name" value="GroES-like_sf"/>
</dbReference>
<dbReference type="InterPro" id="IPR036291">
    <property type="entry name" value="NAD(P)-bd_dom_sf"/>
</dbReference>
<dbReference type="Gene3D" id="3.40.50.720">
    <property type="entry name" value="NAD(P)-binding Rossmann-like Domain"/>
    <property type="match status" value="1"/>
</dbReference>
<gene>
    <name evidence="2" type="ORF">CC84DRAFT_1161044</name>
</gene>
<dbReference type="InParanoid" id="A0A177CTD2"/>
<dbReference type="RefSeq" id="XP_018040402.1">
    <property type="nucleotide sequence ID" value="XM_018177641.1"/>
</dbReference>
<dbReference type="Pfam" id="PF08240">
    <property type="entry name" value="ADH_N"/>
    <property type="match status" value="1"/>
</dbReference>
<dbReference type="CDD" id="cd08273">
    <property type="entry name" value="MDR8"/>
    <property type="match status" value="1"/>
</dbReference>
<feature type="domain" description="Enoyl reductase (ER)" evidence="1">
    <location>
        <begin position="14"/>
        <end position="332"/>
    </location>
</feature>
<name>A0A177CTD2_9PLEO</name>
<dbReference type="SMART" id="SM00829">
    <property type="entry name" value="PKS_ER"/>
    <property type="match status" value="1"/>
</dbReference>
<dbReference type="PANTHER" id="PTHR43677">
    <property type="entry name" value="SHORT-CHAIN DEHYDROGENASE/REDUCTASE"/>
    <property type="match status" value="1"/>
</dbReference>
<keyword evidence="3" id="KW-1185">Reference proteome</keyword>
<dbReference type="GO" id="GO:0016491">
    <property type="term" value="F:oxidoreductase activity"/>
    <property type="evidence" value="ECO:0007669"/>
    <property type="project" value="InterPro"/>
</dbReference>
<reference evidence="2 3" key="1">
    <citation type="submission" date="2016-05" db="EMBL/GenBank/DDBJ databases">
        <title>Comparative analysis of secretome profiles of manganese(II)-oxidizing ascomycete fungi.</title>
        <authorList>
            <consortium name="DOE Joint Genome Institute"/>
            <person name="Zeiner C.A."/>
            <person name="Purvine S.O."/>
            <person name="Zink E.M."/>
            <person name="Wu S."/>
            <person name="Pasa-Tolic L."/>
            <person name="Chaput D.L."/>
            <person name="Haridas S."/>
            <person name="Grigoriev I.V."/>
            <person name="Santelli C.M."/>
            <person name="Hansel C.M."/>
        </authorList>
    </citation>
    <scope>NUCLEOTIDE SEQUENCE [LARGE SCALE GENOMIC DNA]</scope>
    <source>
        <strain evidence="2 3">AP3s5-JAC2a</strain>
    </source>
</reference>
<dbReference type="Proteomes" id="UP000077069">
    <property type="component" value="Unassembled WGS sequence"/>
</dbReference>
<dbReference type="EMBL" id="KV441549">
    <property type="protein sequence ID" value="OAG10037.1"/>
    <property type="molecule type" value="Genomic_DNA"/>
</dbReference>
<dbReference type="STRING" id="1460663.A0A177CTD2"/>
<proteinExistence type="predicted"/>
<dbReference type="InterPro" id="IPR013154">
    <property type="entry name" value="ADH-like_N"/>
</dbReference>
<organism evidence="2 3">
    <name type="scientific">Paraphaeosphaeria sporulosa</name>
    <dbReference type="NCBI Taxonomy" id="1460663"/>
    <lineage>
        <taxon>Eukaryota</taxon>
        <taxon>Fungi</taxon>
        <taxon>Dikarya</taxon>
        <taxon>Ascomycota</taxon>
        <taxon>Pezizomycotina</taxon>
        <taxon>Dothideomycetes</taxon>
        <taxon>Pleosporomycetidae</taxon>
        <taxon>Pleosporales</taxon>
        <taxon>Massarineae</taxon>
        <taxon>Didymosphaeriaceae</taxon>
        <taxon>Paraphaeosphaeria</taxon>
    </lineage>
</organism>
<dbReference type="PANTHER" id="PTHR43677:SF4">
    <property type="entry name" value="QUINONE OXIDOREDUCTASE-LIKE PROTEIN 2"/>
    <property type="match status" value="1"/>
</dbReference>
<dbReference type="SUPFAM" id="SSF50129">
    <property type="entry name" value="GroES-like"/>
    <property type="match status" value="1"/>
</dbReference>
<evidence type="ECO:0000313" key="3">
    <source>
        <dbReference type="Proteomes" id="UP000077069"/>
    </source>
</evidence>
<dbReference type="InterPro" id="IPR051397">
    <property type="entry name" value="Zn-ADH-like_protein"/>
</dbReference>
<dbReference type="GO" id="GO:0005739">
    <property type="term" value="C:mitochondrion"/>
    <property type="evidence" value="ECO:0007669"/>
    <property type="project" value="TreeGrafter"/>
</dbReference>
<dbReference type="SUPFAM" id="SSF51735">
    <property type="entry name" value="NAD(P)-binding Rossmann-fold domains"/>
    <property type="match status" value="1"/>
</dbReference>
<dbReference type="OrthoDB" id="203908at2759"/>
<protein>
    <submittedName>
        <fullName evidence="2">GroES-like protein</fullName>
    </submittedName>
</protein>
<sequence length="340" mass="37119">MATTIRKALIPSFGDASHIEIVDAQIEPPAANHVQIKTIYAGMGGADFLMREGTYPQQRSAPLTPGYNLIGRVHKNGPGSSKFQVGDMVACLTKYDADAELCNCPEKYLVPVPEGIDLKQAVTLVLDWATAYGMVYRTAQVSKGQKVFIHGLSGSVGYALLTLCKLEGAEVYGTAHPSKLDQLRKDGVTPFSYKDKNWIQTMIGMGGVEAAFDALGYESWDESWQIINPKGGRLVGYGGNQNTLNGESGNRGQLPSIAKLLARGANPFCPKHTSFFYIDRDQKTYGPELQKCFDLLVSGKIQVPIKKVWTLEQIPEAHRERNNLPGIGSVVVKINDDLEA</sequence>
<evidence type="ECO:0000313" key="2">
    <source>
        <dbReference type="EMBL" id="OAG10037.1"/>
    </source>
</evidence>
<dbReference type="GeneID" id="28761127"/>
<dbReference type="Pfam" id="PF13602">
    <property type="entry name" value="ADH_zinc_N_2"/>
    <property type="match status" value="1"/>
</dbReference>
<dbReference type="Gene3D" id="3.90.180.10">
    <property type="entry name" value="Medium-chain alcohol dehydrogenases, catalytic domain"/>
    <property type="match status" value="1"/>
</dbReference>